<gene>
    <name evidence="2" type="ORF">EIO64_01505</name>
</gene>
<dbReference type="NCBIfam" id="NF033611">
    <property type="entry name" value="SAVED"/>
    <property type="match status" value="1"/>
</dbReference>
<feature type="domain" description="SMODS-associated and fused to various effectors" evidence="1">
    <location>
        <begin position="262"/>
        <end position="459"/>
    </location>
</feature>
<dbReference type="InterPro" id="IPR040836">
    <property type="entry name" value="SAVED"/>
</dbReference>
<evidence type="ECO:0000313" key="2">
    <source>
        <dbReference type="EMBL" id="QCI58063.1"/>
    </source>
</evidence>
<dbReference type="Proteomes" id="UP000298642">
    <property type="component" value="Chromosome"/>
</dbReference>
<dbReference type="Pfam" id="PF18145">
    <property type="entry name" value="SAVED"/>
    <property type="match status" value="1"/>
</dbReference>
<keyword evidence="3" id="KW-1185">Reference proteome</keyword>
<dbReference type="RefSeq" id="WP_119311112.1">
    <property type="nucleotide sequence ID" value="NZ_CP034413.3"/>
</dbReference>
<dbReference type="GeneID" id="89522787"/>
<evidence type="ECO:0000259" key="1">
    <source>
        <dbReference type="Pfam" id="PF18145"/>
    </source>
</evidence>
<sequence length="466" mass="52827">MGGKEGGRGYLYQGIVAVLEALRRNDWDRIYIEFPTEGDKVDIALKSADTITDAIQVKSTVNSFSKGDISKWLKDIITDYPCQRYCLVLIGNCAVSAVDFMNAITKFQTGKLDATGKKQLEKFETQLLKDINVDFKVLPFDPDSLKSLVREALWKYAYDSGHSLEHPQVSLLVDAMVEEELLQSTKDGYTDRTIFSLELNKRIELIIKKYTKVRKAIGILCFSRGSERLTQETSILLDLQDKFEGRFLKPDFDWTVDIGKPVQDFLRENTEVQQAYQIMLEAHGSIAFAAGRVFDTKSGVDICPVQKTILGPEIWEFDKCDRTQYQNWKVEHIARDEDTFDTALILNVRHNICSDVERYLKEQGVHVGRIINFSPEDTGSTGFSIQNGTHSSKLAMEVYAALAGRSTVERRAYLHIFAAAPNAFMFHLGQVSRPFGKCILYEYDFEQRGNCSYIPSIQFDGKGGLE</sequence>
<evidence type="ECO:0000313" key="3">
    <source>
        <dbReference type="Proteomes" id="UP000298642"/>
    </source>
</evidence>
<dbReference type="AlphaFoldDB" id="A0A4D7AK24"/>
<protein>
    <submittedName>
        <fullName evidence="2">SAVED domain-containing protein</fullName>
    </submittedName>
</protein>
<dbReference type="EMBL" id="CP034413">
    <property type="protein sequence ID" value="QCI58063.1"/>
    <property type="molecule type" value="Genomic_DNA"/>
</dbReference>
<accession>A0A4D7AK24</accession>
<proteinExistence type="predicted"/>
<reference evidence="3" key="1">
    <citation type="submission" date="2018-12" db="EMBL/GenBank/DDBJ databases">
        <title>Dusodibacter welbiota gen. nov., sp. nov., isolated from human faeces and emended description of the Oscillibacter genus.</title>
        <authorList>
            <person name="Le Roy T."/>
            <person name="Van der Smissen P."/>
            <person name="Delzenne N."/>
            <person name="Muccioli G."/>
            <person name="Collet J.F."/>
            <person name="Cani P.D."/>
        </authorList>
    </citation>
    <scope>NUCLEOTIDE SEQUENCE [LARGE SCALE GENOMIC DNA]</scope>
    <source>
        <strain evidence="3">J115</strain>
    </source>
</reference>
<dbReference type="KEGG" id="obj:EIO64_01505"/>
<name>A0A4D7AK24_9FIRM</name>
<organism evidence="2 3">
    <name type="scientific">Dysosmobacter welbionis</name>
    <dbReference type="NCBI Taxonomy" id="2093857"/>
    <lineage>
        <taxon>Bacteria</taxon>
        <taxon>Bacillati</taxon>
        <taxon>Bacillota</taxon>
        <taxon>Clostridia</taxon>
        <taxon>Eubacteriales</taxon>
        <taxon>Oscillospiraceae</taxon>
        <taxon>Dysosmobacter</taxon>
    </lineage>
</organism>